<sequence>MHSRCYSGAIGVATSLYCLDEAVYRAASTKCSISLFFFLVDRQSEISFASRYSDVNNRIQDTFEVSSLLSLASNVVYSPCTHTRARVCSTSHLFFIF</sequence>
<reference evidence="1" key="1">
    <citation type="submission" date="2015-10" db="EMBL/GenBank/DDBJ databases">
        <title>Daphnia magna gene sets from two clonal populations assembled and annotated with EvidentialGene.</title>
        <authorList>
            <person name="Gilbert D."/>
            <person name="Podicheti R."/>
            <person name="Orsini L."/>
            <person name="Colbourne J."/>
            <person name="Pfrender M."/>
        </authorList>
    </citation>
    <scope>NUCLEOTIDE SEQUENCE</scope>
</reference>
<accession>A0A0P5A275</accession>
<proteinExistence type="predicted"/>
<evidence type="ECO:0000313" key="1">
    <source>
        <dbReference type="EMBL" id="JAJ15100.1"/>
    </source>
</evidence>
<organism evidence="1">
    <name type="scientific">Daphnia magna</name>
    <dbReference type="NCBI Taxonomy" id="35525"/>
    <lineage>
        <taxon>Eukaryota</taxon>
        <taxon>Metazoa</taxon>
        <taxon>Ecdysozoa</taxon>
        <taxon>Arthropoda</taxon>
        <taxon>Crustacea</taxon>
        <taxon>Branchiopoda</taxon>
        <taxon>Diplostraca</taxon>
        <taxon>Cladocera</taxon>
        <taxon>Anomopoda</taxon>
        <taxon>Daphniidae</taxon>
        <taxon>Daphnia</taxon>
    </lineage>
</organism>
<dbReference type="EMBL" id="LRGB01000868">
    <property type="protein sequence ID" value="KZS15751.1"/>
    <property type="molecule type" value="Genomic_DNA"/>
</dbReference>
<evidence type="ECO:0000313" key="2">
    <source>
        <dbReference type="EMBL" id="KZS15751.1"/>
    </source>
</evidence>
<gene>
    <name evidence="2" type="ORF">APZ42_018974</name>
</gene>
<reference evidence="1" key="2">
    <citation type="submission" date="2015-10" db="EMBL/GenBank/DDBJ databases">
        <authorList>
            <person name="Gilbert D.G."/>
        </authorList>
    </citation>
    <scope>NUCLEOTIDE SEQUENCE</scope>
</reference>
<evidence type="ECO:0000313" key="3">
    <source>
        <dbReference type="Proteomes" id="UP000076858"/>
    </source>
</evidence>
<dbReference type="EMBL" id="GDIP01208302">
    <property type="protein sequence ID" value="JAJ15100.1"/>
    <property type="molecule type" value="Transcribed_RNA"/>
</dbReference>
<name>A0A0P5A275_9CRUS</name>
<dbReference type="Proteomes" id="UP000076858">
    <property type="component" value="Unassembled WGS sequence"/>
</dbReference>
<reference evidence="2 3" key="3">
    <citation type="submission" date="2016-03" db="EMBL/GenBank/DDBJ databases">
        <title>EvidentialGene: Evidence-directed Construction of Genes on Genomes.</title>
        <authorList>
            <person name="Gilbert D.G."/>
            <person name="Choi J.-H."/>
            <person name="Mockaitis K."/>
            <person name="Colbourne J."/>
            <person name="Pfrender M."/>
        </authorList>
    </citation>
    <scope>NUCLEOTIDE SEQUENCE [LARGE SCALE GENOMIC DNA]</scope>
    <source>
        <strain evidence="2 3">Xinb3</strain>
        <tissue evidence="2">Complete organism</tissue>
    </source>
</reference>
<protein>
    <submittedName>
        <fullName evidence="1">Uncharacterized protein</fullName>
    </submittedName>
</protein>
<keyword evidence="3" id="KW-1185">Reference proteome</keyword>
<dbReference type="AlphaFoldDB" id="A0A0P5A275"/>